<proteinExistence type="predicted"/>
<organism evidence="1 2">
    <name type="scientific">Rosa chinensis</name>
    <name type="common">China rose</name>
    <dbReference type="NCBI Taxonomy" id="74649"/>
    <lineage>
        <taxon>Eukaryota</taxon>
        <taxon>Viridiplantae</taxon>
        <taxon>Streptophyta</taxon>
        <taxon>Embryophyta</taxon>
        <taxon>Tracheophyta</taxon>
        <taxon>Spermatophyta</taxon>
        <taxon>Magnoliopsida</taxon>
        <taxon>eudicotyledons</taxon>
        <taxon>Gunneridae</taxon>
        <taxon>Pentapetalae</taxon>
        <taxon>rosids</taxon>
        <taxon>fabids</taxon>
        <taxon>Rosales</taxon>
        <taxon>Rosaceae</taxon>
        <taxon>Rosoideae</taxon>
        <taxon>Rosoideae incertae sedis</taxon>
        <taxon>Rosa</taxon>
    </lineage>
</organism>
<dbReference type="AlphaFoldDB" id="A0A2P6PJ42"/>
<name>A0A2P6PJ42_ROSCH</name>
<dbReference type="EMBL" id="PDCK01000044">
    <property type="protein sequence ID" value="PRQ21938.1"/>
    <property type="molecule type" value="Genomic_DNA"/>
</dbReference>
<sequence length="59" mass="6741">MILINDEKIWSFELALIGLPFRLEIKETGSKNRESKIYGSTSNGKLVEDCLISFVFCRS</sequence>
<reference evidence="1 2" key="1">
    <citation type="journal article" date="2018" name="Nat. Genet.">
        <title>The Rosa genome provides new insights in the design of modern roses.</title>
        <authorList>
            <person name="Bendahmane M."/>
        </authorList>
    </citation>
    <scope>NUCLEOTIDE SEQUENCE [LARGE SCALE GENOMIC DNA]</scope>
    <source>
        <strain evidence="2">cv. Old Blush</strain>
    </source>
</reference>
<dbReference type="Gramene" id="PRQ21938">
    <property type="protein sequence ID" value="PRQ21938"/>
    <property type="gene ID" value="RchiOBHm_Chr6g0244801"/>
</dbReference>
<evidence type="ECO:0000313" key="1">
    <source>
        <dbReference type="EMBL" id="PRQ21938.1"/>
    </source>
</evidence>
<evidence type="ECO:0000313" key="2">
    <source>
        <dbReference type="Proteomes" id="UP000238479"/>
    </source>
</evidence>
<accession>A0A2P6PJ42</accession>
<keyword evidence="2" id="KW-1185">Reference proteome</keyword>
<dbReference type="Proteomes" id="UP000238479">
    <property type="component" value="Chromosome 6"/>
</dbReference>
<comment type="caution">
    <text evidence="1">The sequence shown here is derived from an EMBL/GenBank/DDBJ whole genome shotgun (WGS) entry which is preliminary data.</text>
</comment>
<protein>
    <submittedName>
        <fullName evidence="1">Uncharacterized protein</fullName>
    </submittedName>
</protein>
<gene>
    <name evidence="1" type="ORF">RchiOBHm_Chr6g0244801</name>
</gene>